<dbReference type="AlphaFoldDB" id="A0A414B6W8"/>
<proteinExistence type="predicted"/>
<comment type="caution">
    <text evidence="1">The sequence shown here is derived from an EMBL/GenBank/DDBJ whole genome shotgun (WGS) entry which is preliminary data.</text>
</comment>
<evidence type="ECO:0000313" key="2">
    <source>
        <dbReference type="Proteomes" id="UP000284621"/>
    </source>
</evidence>
<keyword evidence="2" id="KW-1185">Reference proteome</keyword>
<dbReference type="RefSeq" id="WP_118380852.1">
    <property type="nucleotide sequence ID" value="NZ_CABJFJ010000005.1"/>
</dbReference>
<reference evidence="1 2" key="1">
    <citation type="submission" date="2018-08" db="EMBL/GenBank/DDBJ databases">
        <title>A genome reference for cultivated species of the human gut microbiota.</title>
        <authorList>
            <person name="Zou Y."/>
            <person name="Xue W."/>
            <person name="Luo G."/>
        </authorList>
    </citation>
    <scope>NUCLEOTIDE SEQUENCE [LARGE SCALE GENOMIC DNA]</scope>
    <source>
        <strain evidence="1 2">AM34-3LB</strain>
    </source>
</reference>
<protein>
    <recommendedName>
        <fullName evidence="3">GIY-YIG domain-containing protein</fullName>
    </recommendedName>
</protein>
<dbReference type="EMBL" id="QSID01000005">
    <property type="protein sequence ID" value="RHC66148.1"/>
    <property type="molecule type" value="Genomic_DNA"/>
</dbReference>
<organism evidence="1 2">
    <name type="scientific">Anaerobutyricum hallii</name>
    <dbReference type="NCBI Taxonomy" id="39488"/>
    <lineage>
        <taxon>Bacteria</taxon>
        <taxon>Bacillati</taxon>
        <taxon>Bacillota</taxon>
        <taxon>Clostridia</taxon>
        <taxon>Lachnospirales</taxon>
        <taxon>Lachnospiraceae</taxon>
        <taxon>Anaerobutyricum</taxon>
    </lineage>
</organism>
<evidence type="ECO:0008006" key="3">
    <source>
        <dbReference type="Google" id="ProtNLM"/>
    </source>
</evidence>
<evidence type="ECO:0000313" key="1">
    <source>
        <dbReference type="EMBL" id="RHC66148.1"/>
    </source>
</evidence>
<dbReference type="Proteomes" id="UP000284621">
    <property type="component" value="Unassembled WGS sequence"/>
</dbReference>
<name>A0A414B6W8_9FIRM</name>
<sequence>MFGTVIIDAYRKEEALQMADAIDDLCSPTDNYGWASAGIYCFWDYYAEAVLYIGLAGDLAERFKQHNGILPIKEGSKQKQIEDYFSRNERLGYTIFVQSPLSQPLVHRNRKVHEKFAKQQNSPIEDMLSEQGRDDIKRVEGILIESFRRKYGHFPLWNSMGGSMVGQTKVMGNNINIVNSFCQPDNYAINPIVSRSTIRELSRNPEWEWYENYLHAARMNLLILGMEYDETLEFINKNDTLGTYERMKKRGYLRKRLIV</sequence>
<gene>
    <name evidence="1" type="ORF">DW833_05770</name>
</gene>
<accession>A0A414B6W8</accession>